<dbReference type="Proteomes" id="UP001601992">
    <property type="component" value="Unassembled WGS sequence"/>
</dbReference>
<organism evidence="1 2">
    <name type="scientific">Nocardia jiangxiensis</name>
    <dbReference type="NCBI Taxonomy" id="282685"/>
    <lineage>
        <taxon>Bacteria</taxon>
        <taxon>Bacillati</taxon>
        <taxon>Actinomycetota</taxon>
        <taxon>Actinomycetes</taxon>
        <taxon>Mycobacteriales</taxon>
        <taxon>Nocardiaceae</taxon>
        <taxon>Nocardia</taxon>
    </lineage>
</organism>
<comment type="caution">
    <text evidence="1">The sequence shown here is derived from an EMBL/GenBank/DDBJ whole genome shotgun (WGS) entry which is preliminary data.</text>
</comment>
<protein>
    <submittedName>
        <fullName evidence="1">Uncharacterized protein</fullName>
    </submittedName>
</protein>
<keyword evidence="2" id="KW-1185">Reference proteome</keyword>
<evidence type="ECO:0000313" key="1">
    <source>
        <dbReference type="EMBL" id="MFF3570881.1"/>
    </source>
</evidence>
<evidence type="ECO:0000313" key="2">
    <source>
        <dbReference type="Proteomes" id="UP001601992"/>
    </source>
</evidence>
<reference evidence="1 2" key="1">
    <citation type="submission" date="2024-10" db="EMBL/GenBank/DDBJ databases">
        <title>The Natural Products Discovery Center: Release of the First 8490 Sequenced Strains for Exploring Actinobacteria Biosynthetic Diversity.</title>
        <authorList>
            <person name="Kalkreuter E."/>
            <person name="Kautsar S.A."/>
            <person name="Yang D."/>
            <person name="Bader C.D."/>
            <person name="Teijaro C.N."/>
            <person name="Fluegel L."/>
            <person name="Davis C.M."/>
            <person name="Simpson J.R."/>
            <person name="Lauterbach L."/>
            <person name="Steele A.D."/>
            <person name="Gui C."/>
            <person name="Meng S."/>
            <person name="Li G."/>
            <person name="Viehrig K."/>
            <person name="Ye F."/>
            <person name="Su P."/>
            <person name="Kiefer A.F."/>
            <person name="Nichols A."/>
            <person name="Cepeda A.J."/>
            <person name="Yan W."/>
            <person name="Fan B."/>
            <person name="Jiang Y."/>
            <person name="Adhikari A."/>
            <person name="Zheng C.-J."/>
            <person name="Schuster L."/>
            <person name="Cowan T.M."/>
            <person name="Smanski M.J."/>
            <person name="Chevrette M.G."/>
            <person name="De Carvalho L.P.S."/>
            <person name="Shen B."/>
        </authorList>
    </citation>
    <scope>NUCLEOTIDE SEQUENCE [LARGE SCALE GENOMIC DNA]</scope>
    <source>
        <strain evidence="1 2">NPDC002593</strain>
    </source>
</reference>
<sequence length="422" mass="45096">MSDVAVGLSTDTLNDIIGHVYQRQYPQYWRDSTTFTQSGTTYELSWDVVQVPVFDLKSVVDHDGLAADVVGDGELAEITRAELLRSVAATYESQVFHLDFPQVKLTLTMNGTPAQDTATVQIAASVDTSGNDLVLEPLSATVSTGYKFPDWVYNDKVVPIMLDAARRLLAGVPVPIPEIDGITLTQPVVVVTADHLVCTANVAGGSLPSQQAESWPDEPFFVVLGPDAVRAVTAIGTRDLEGHTEKPHDETNVGIGTAYYKATITMYDLRVDGQVSDDRTISVAATVTGGGSAGINWILGGSTDGFFDLDLTPDPVATVQLDLDDTKLSAKTTGVNDFDLHLTPTSGDIVSVVLSFVANALSGYISPYVRDALTGLSFDVYTVPTLHVDVDTVRFDATPLNLRLSADDGTVAIGGRLEITDR</sequence>
<gene>
    <name evidence="1" type="ORF">ACFYXQ_24150</name>
</gene>
<dbReference type="RefSeq" id="WP_387405034.1">
    <property type="nucleotide sequence ID" value="NZ_JBIAQY010000008.1"/>
</dbReference>
<proteinExistence type="predicted"/>
<dbReference type="EMBL" id="JBIAQY010000008">
    <property type="protein sequence ID" value="MFF3570881.1"/>
    <property type="molecule type" value="Genomic_DNA"/>
</dbReference>
<accession>A0ABW6S3K7</accession>
<name>A0ABW6S3K7_9NOCA</name>